<name>A0A1D2ADG7_AUXPR</name>
<protein>
    <submittedName>
        <fullName evidence="2">Uncharacterized protein</fullName>
    </submittedName>
</protein>
<accession>A0A1D2ADG7</accession>
<evidence type="ECO:0000313" key="2">
    <source>
        <dbReference type="EMBL" id="JAT76965.1"/>
    </source>
</evidence>
<proteinExistence type="predicted"/>
<reference evidence="2" key="1">
    <citation type="submission" date="2015-08" db="EMBL/GenBank/DDBJ databases">
        <authorList>
            <person name="Babu N.S."/>
            <person name="Beckwith C.J."/>
            <person name="Beseler K.G."/>
            <person name="Brison A."/>
            <person name="Carone J.V."/>
            <person name="Caskin T.P."/>
            <person name="Diamond M."/>
            <person name="Durham M.E."/>
            <person name="Foxe J.M."/>
            <person name="Go M."/>
            <person name="Henderson B.A."/>
            <person name="Jones I.B."/>
            <person name="McGettigan J.A."/>
            <person name="Micheletti S.J."/>
            <person name="Nasrallah M.E."/>
            <person name="Ortiz D."/>
            <person name="Piller C.R."/>
            <person name="Privatt S.R."/>
            <person name="Schneider S.L."/>
            <person name="Sharp S."/>
            <person name="Smith T.C."/>
            <person name="Stanton J.D."/>
            <person name="Ullery H.E."/>
            <person name="Wilson R.J."/>
            <person name="Serrano M.G."/>
            <person name="Buck G."/>
            <person name="Lee V."/>
            <person name="Wang Y."/>
            <person name="Carvalho R."/>
            <person name="Voegtly L."/>
            <person name="Shi R."/>
            <person name="Duckworth R."/>
            <person name="Johnson A."/>
            <person name="Loviza R."/>
            <person name="Walstead R."/>
            <person name="Shah Z."/>
            <person name="Kiflezghi M."/>
            <person name="Wade K."/>
            <person name="Ball S.L."/>
            <person name="Bradley K.W."/>
            <person name="Asai D.J."/>
            <person name="Bowman C.A."/>
            <person name="Russell D.A."/>
            <person name="Pope W.H."/>
            <person name="Jacobs-Sera D."/>
            <person name="Hendrix R.W."/>
            <person name="Hatfull G.F."/>
        </authorList>
    </citation>
    <scope>NUCLEOTIDE SEQUENCE</scope>
</reference>
<feature type="region of interest" description="Disordered" evidence="1">
    <location>
        <begin position="81"/>
        <end position="211"/>
    </location>
</feature>
<feature type="region of interest" description="Disordered" evidence="1">
    <location>
        <begin position="1"/>
        <end position="44"/>
    </location>
</feature>
<feature type="compositionally biased region" description="Gly residues" evidence="1">
    <location>
        <begin position="92"/>
        <end position="102"/>
    </location>
</feature>
<feature type="compositionally biased region" description="Low complexity" evidence="1">
    <location>
        <begin position="1"/>
        <end position="21"/>
    </location>
</feature>
<organism evidence="2">
    <name type="scientific">Auxenochlorella protothecoides</name>
    <name type="common">Green microalga</name>
    <name type="synonym">Chlorella protothecoides</name>
    <dbReference type="NCBI Taxonomy" id="3075"/>
    <lineage>
        <taxon>Eukaryota</taxon>
        <taxon>Viridiplantae</taxon>
        <taxon>Chlorophyta</taxon>
        <taxon>core chlorophytes</taxon>
        <taxon>Trebouxiophyceae</taxon>
        <taxon>Chlorellales</taxon>
        <taxon>Chlorellaceae</taxon>
        <taxon>Auxenochlorella</taxon>
    </lineage>
</organism>
<dbReference type="EMBL" id="GDKF01001657">
    <property type="protein sequence ID" value="JAT76965.1"/>
    <property type="molecule type" value="Transcribed_RNA"/>
</dbReference>
<sequence length="639" mass="65348">MPAYAHQTSHQQHTLTPTHTHTPGRAAHGSGDRGAAGHRDQGRQRRHPLHPHLLAHRVAFCGAEPAPVCGAGRTHWCGHHRGPHADARGPPGRAGAGRGGCAAGRLHRAGDQLLPPAPSAGRADLGRGEAGQGEQAVQERGAHAQHWVHVHGSTSHRGQARSGQAAADLAGVHKGGREDRPEPAGGEALAPDWVGPDPEGAANGHPRPDLTPDSCPPGPLCTPCPPFSRMYIGSRACPLARKALRRPGLVIPGRSPSASAAKMAPGLTIQGSTSEALAQALAVGIVARRRRDVAMQALESRCNELDQELKRRSGKHGAGGPEDVWWQLGAEDGRGSPGALDRLAGQVTCAALWHAAAQRLPPAPAATLAGVQAYLSAKECARWRAGNAAPLACAASVLERSPVTAVLEVMQDGLELEERGEAGCGEEFIAAAPPAEGWEGDAGSAHCAAPPYPAAHPMPACVSCLCALLEFGPGAEDEGEERHDTACVQAFARWLAERVCEQGPEGRASTRLLDCMTGAASALLPCCAVALAEALAGAVEALVAVEMGPAPGRDGGPADDPAARCVALSGRLRAALPRLPAAAAGARSPAAAEAAVAGAVRAVVGAAHACALVSLTQPAAARCVQQTSGVLVRVLHQMG</sequence>
<evidence type="ECO:0000256" key="1">
    <source>
        <dbReference type="SAM" id="MobiDB-lite"/>
    </source>
</evidence>
<dbReference type="AlphaFoldDB" id="A0A1D2ADG7"/>
<gene>
    <name evidence="2" type="ORF">g.5449</name>
</gene>